<sequence>MIIQLLSYAGTALGFLFLTLSIASGLYYLSELVEEHCEPTRRFLNRAIYGIIFILVLLMIFDSFPIKLTIISIVSHLIYQRNLKTFPFISLGNPMFILSCVCVVVNHYFWFQHFNNVEIPPQFKYDPSYIPRKRATFAQVSSFFGICIWFIPFALFVSLSAGDFVLPSANEEQIYSKKSDDETPKLRKKAVGLVRVVINGVREYIHSIVQLFGYQGRKKTGLAV</sequence>
<accession>A7TNU6</accession>
<dbReference type="OMA" id="TMGTEPV"/>
<dbReference type="GO" id="GO:0030134">
    <property type="term" value="C:COPII-coated ER to Golgi transport vesicle"/>
    <property type="evidence" value="ECO:0007669"/>
    <property type="project" value="EnsemblFungi"/>
</dbReference>
<feature type="transmembrane region" description="Helical" evidence="6">
    <location>
        <begin position="143"/>
        <end position="166"/>
    </location>
</feature>
<evidence type="ECO:0000256" key="5">
    <source>
        <dbReference type="ARBA" id="ARBA00023136"/>
    </source>
</evidence>
<evidence type="ECO:0000313" key="8">
    <source>
        <dbReference type="Proteomes" id="UP000000267"/>
    </source>
</evidence>
<comment type="subcellular location">
    <subcellularLocation>
        <location evidence="1">Membrane</location>
        <topology evidence="1">Multi-pass membrane protein</topology>
    </subcellularLocation>
</comment>
<comment type="similarity">
    <text evidence="2">Belongs to the SVP26 family.</text>
</comment>
<proteinExistence type="inferred from homology"/>
<reference evidence="7 8" key="1">
    <citation type="journal article" date="2007" name="Proc. Natl. Acad. Sci. U.S.A.">
        <title>Independent sorting-out of thousands of duplicated gene pairs in two yeast species descended from a whole-genome duplication.</title>
        <authorList>
            <person name="Scannell D.R."/>
            <person name="Frank A.C."/>
            <person name="Conant G.C."/>
            <person name="Byrne K.P."/>
            <person name="Woolfit M."/>
            <person name="Wolfe K.H."/>
        </authorList>
    </citation>
    <scope>NUCLEOTIDE SEQUENCE [LARGE SCALE GENOMIC DNA]</scope>
    <source>
        <strain evidence="8">ATCC 22028 / DSM 70294 / BCRC 21397 / CBS 2163 / NBRC 10782 / NRRL Y-8283 / UCD 57-17</strain>
    </source>
</reference>
<feature type="transmembrane region" description="Helical" evidence="6">
    <location>
        <begin position="91"/>
        <end position="111"/>
    </location>
</feature>
<dbReference type="InterPro" id="IPR007277">
    <property type="entry name" value="Svp26/Tex261"/>
</dbReference>
<evidence type="ECO:0000256" key="2">
    <source>
        <dbReference type="ARBA" id="ARBA00008096"/>
    </source>
</evidence>
<protein>
    <recommendedName>
        <fullName evidence="9">Protein SVP26</fullName>
    </recommendedName>
</protein>
<keyword evidence="8" id="KW-1185">Reference proteome</keyword>
<dbReference type="GO" id="GO:0005789">
    <property type="term" value="C:endoplasmic reticulum membrane"/>
    <property type="evidence" value="ECO:0007669"/>
    <property type="project" value="EnsemblFungi"/>
</dbReference>
<dbReference type="FunCoup" id="A7TNU6">
    <property type="interactions" value="293"/>
</dbReference>
<evidence type="ECO:0000313" key="7">
    <source>
        <dbReference type="EMBL" id="EDO16029.1"/>
    </source>
</evidence>
<feature type="transmembrane region" description="Helical" evidence="6">
    <location>
        <begin position="48"/>
        <end position="79"/>
    </location>
</feature>
<dbReference type="PANTHER" id="PTHR13144">
    <property type="entry name" value="TEX261 PROTEIN"/>
    <property type="match status" value="1"/>
</dbReference>
<evidence type="ECO:0000256" key="1">
    <source>
        <dbReference type="ARBA" id="ARBA00004141"/>
    </source>
</evidence>
<keyword evidence="5 6" id="KW-0472">Membrane</keyword>
<name>A7TNU6_VANPO</name>
<dbReference type="EMBL" id="DS480435">
    <property type="protein sequence ID" value="EDO16029.1"/>
    <property type="molecule type" value="Genomic_DNA"/>
</dbReference>
<dbReference type="STRING" id="436907.A7TNU6"/>
<dbReference type="HOGENOM" id="CLU_058268_0_0_1"/>
<dbReference type="eggNOG" id="KOG4136">
    <property type="taxonomic scope" value="Eukaryota"/>
</dbReference>
<dbReference type="InParanoid" id="A7TNU6"/>
<dbReference type="PhylomeDB" id="A7TNU6"/>
<dbReference type="GeneID" id="5544173"/>
<keyword evidence="4 6" id="KW-1133">Transmembrane helix</keyword>
<dbReference type="RefSeq" id="XP_001643887.1">
    <property type="nucleotide sequence ID" value="XM_001643837.1"/>
</dbReference>
<dbReference type="GO" id="GO:0031505">
    <property type="term" value="P:fungal-type cell wall organization"/>
    <property type="evidence" value="ECO:0007669"/>
    <property type="project" value="EnsemblFungi"/>
</dbReference>
<dbReference type="GO" id="GO:0097020">
    <property type="term" value="F:COPII receptor activity"/>
    <property type="evidence" value="ECO:0007669"/>
    <property type="project" value="EnsemblFungi"/>
</dbReference>
<evidence type="ECO:0000256" key="6">
    <source>
        <dbReference type="SAM" id="Phobius"/>
    </source>
</evidence>
<organism evidence="8">
    <name type="scientific">Vanderwaltozyma polyspora (strain ATCC 22028 / DSM 70294 / BCRC 21397 / CBS 2163 / NBRC 10782 / NRRL Y-8283 / UCD 57-17)</name>
    <name type="common">Kluyveromyces polysporus</name>
    <dbReference type="NCBI Taxonomy" id="436907"/>
    <lineage>
        <taxon>Eukaryota</taxon>
        <taxon>Fungi</taxon>
        <taxon>Dikarya</taxon>
        <taxon>Ascomycota</taxon>
        <taxon>Saccharomycotina</taxon>
        <taxon>Saccharomycetes</taxon>
        <taxon>Saccharomycetales</taxon>
        <taxon>Saccharomycetaceae</taxon>
        <taxon>Vanderwaltozyma</taxon>
    </lineage>
</organism>
<dbReference type="KEGG" id="vpo:Kpol_1067p1"/>
<dbReference type="Proteomes" id="UP000000267">
    <property type="component" value="Unassembled WGS sequence"/>
</dbReference>
<dbReference type="GO" id="GO:0090110">
    <property type="term" value="P:COPII-coated vesicle cargo loading"/>
    <property type="evidence" value="ECO:0007669"/>
    <property type="project" value="EnsemblFungi"/>
</dbReference>
<keyword evidence="3 6" id="KW-0812">Transmembrane</keyword>
<evidence type="ECO:0008006" key="9">
    <source>
        <dbReference type="Google" id="ProtNLM"/>
    </source>
</evidence>
<dbReference type="Pfam" id="PF04148">
    <property type="entry name" value="Erv26"/>
    <property type="match status" value="1"/>
</dbReference>
<dbReference type="GO" id="GO:0000139">
    <property type="term" value="C:Golgi membrane"/>
    <property type="evidence" value="ECO:0007669"/>
    <property type="project" value="EnsemblFungi"/>
</dbReference>
<dbReference type="OrthoDB" id="28257at2759"/>
<dbReference type="PANTHER" id="PTHR13144:SF0">
    <property type="entry name" value="PROTEIN TEX261"/>
    <property type="match status" value="1"/>
</dbReference>
<gene>
    <name evidence="7" type="ORF">Kpol_1067p1</name>
</gene>
<feature type="transmembrane region" description="Helical" evidence="6">
    <location>
        <begin position="5"/>
        <end position="28"/>
    </location>
</feature>
<dbReference type="GO" id="GO:0045053">
    <property type="term" value="P:protein retention in Golgi apparatus"/>
    <property type="evidence" value="ECO:0007669"/>
    <property type="project" value="EnsemblFungi"/>
</dbReference>
<evidence type="ECO:0000256" key="3">
    <source>
        <dbReference type="ARBA" id="ARBA00022692"/>
    </source>
</evidence>
<dbReference type="AlphaFoldDB" id="A7TNU6"/>
<evidence type="ECO:0000256" key="4">
    <source>
        <dbReference type="ARBA" id="ARBA00022989"/>
    </source>
</evidence>